<dbReference type="InterPro" id="IPR016039">
    <property type="entry name" value="Thiolase-like"/>
</dbReference>
<evidence type="ECO:0000313" key="5">
    <source>
        <dbReference type="Proteomes" id="UP000005741"/>
    </source>
</evidence>
<dbReference type="SUPFAM" id="SSF53901">
    <property type="entry name" value="Thiolase-like"/>
    <property type="match status" value="2"/>
</dbReference>
<dbReference type="RefSeq" id="WP_004076706.1">
    <property type="nucleotide sequence ID" value="NZ_CM001436.1"/>
</dbReference>
<dbReference type="GO" id="GO:0016747">
    <property type="term" value="F:acyltransferase activity, transferring groups other than amino-acyl groups"/>
    <property type="evidence" value="ECO:0007669"/>
    <property type="project" value="InterPro"/>
</dbReference>
<dbReference type="FunCoup" id="H1YXM3">
    <property type="interactions" value="173"/>
</dbReference>
<dbReference type="PIRSF" id="PIRSF000429">
    <property type="entry name" value="Ac-CoA_Ac_transf"/>
    <property type="match status" value="1"/>
</dbReference>
<dbReference type="PANTHER" id="PTHR42870:SF6">
    <property type="entry name" value="ACETYL-COA C-ACYLTRANSFERASE"/>
    <property type="match status" value="1"/>
</dbReference>
<dbReference type="CDD" id="cd00829">
    <property type="entry name" value="SCP-x_thiolase"/>
    <property type="match status" value="1"/>
</dbReference>
<keyword evidence="1" id="KW-0414">Isoprene biosynthesis</keyword>
<dbReference type="Gene3D" id="3.40.47.10">
    <property type="match status" value="1"/>
</dbReference>
<evidence type="ECO:0000259" key="3">
    <source>
        <dbReference type="Pfam" id="PF22691"/>
    </source>
</evidence>
<proteinExistence type="predicted"/>
<dbReference type="InterPro" id="IPR055140">
    <property type="entry name" value="Thiolase_C_2"/>
</dbReference>
<dbReference type="PATRIC" id="fig|937775.9.peg.1007"/>
<dbReference type="InterPro" id="IPR020616">
    <property type="entry name" value="Thiolase_N"/>
</dbReference>
<gene>
    <name evidence="4" type="ORF">Metlim_0870</name>
</gene>
<dbReference type="STRING" id="937775.Metlim_0870"/>
<name>H1YXM3_9EURY</name>
<dbReference type="Pfam" id="PF22691">
    <property type="entry name" value="Thiolase_C_1"/>
    <property type="match status" value="1"/>
</dbReference>
<keyword evidence="4" id="KW-0808">Transferase</keyword>
<evidence type="ECO:0000259" key="2">
    <source>
        <dbReference type="Pfam" id="PF00108"/>
    </source>
</evidence>
<evidence type="ECO:0000313" key="4">
    <source>
        <dbReference type="EMBL" id="EHQ34992.1"/>
    </source>
</evidence>
<dbReference type="GO" id="GO:0008299">
    <property type="term" value="P:isoprenoid biosynthetic process"/>
    <property type="evidence" value="ECO:0007669"/>
    <property type="project" value="UniProtKB-KW"/>
</dbReference>
<keyword evidence="5" id="KW-1185">Reference proteome</keyword>
<reference evidence="4 5" key="1">
    <citation type="submission" date="2011-10" db="EMBL/GenBank/DDBJ databases">
        <title>The Improved High-Quality Draft genome of Methanoplanus limicola DSM 2279.</title>
        <authorList>
            <consortium name="US DOE Joint Genome Institute (JGI-PGF)"/>
            <person name="Lucas S."/>
            <person name="Copeland A."/>
            <person name="Lapidus A."/>
            <person name="Glavina del Rio T."/>
            <person name="Dalin E."/>
            <person name="Tice H."/>
            <person name="Bruce D."/>
            <person name="Goodwin L."/>
            <person name="Pitluck S."/>
            <person name="Peters L."/>
            <person name="Mikhailova N."/>
            <person name="Lu M."/>
            <person name="Kyrpides N."/>
            <person name="Mavromatis K."/>
            <person name="Ivanova N."/>
            <person name="Markowitz V."/>
            <person name="Cheng J.-F."/>
            <person name="Hugenholtz P."/>
            <person name="Woyke T."/>
            <person name="Wu D."/>
            <person name="Wirth R."/>
            <person name="Brambilla E.-M."/>
            <person name="Klenk H.-P."/>
            <person name="Eisen J.A."/>
        </authorList>
    </citation>
    <scope>NUCLEOTIDE SEQUENCE [LARGE SCALE GENOMIC DNA]</scope>
    <source>
        <strain evidence="4 5">DSM 2279</strain>
    </source>
</reference>
<dbReference type="Proteomes" id="UP000005741">
    <property type="component" value="Chromosome"/>
</dbReference>
<dbReference type="EMBL" id="CM001436">
    <property type="protein sequence ID" value="EHQ34992.1"/>
    <property type="molecule type" value="Genomic_DNA"/>
</dbReference>
<dbReference type="PANTHER" id="PTHR42870">
    <property type="entry name" value="ACETYL-COA C-ACETYLTRANSFERASE"/>
    <property type="match status" value="1"/>
</dbReference>
<accession>H1YXM3</accession>
<dbReference type="InParanoid" id="H1YXM3"/>
<dbReference type="InterPro" id="IPR002155">
    <property type="entry name" value="Thiolase"/>
</dbReference>
<dbReference type="Pfam" id="PF00108">
    <property type="entry name" value="Thiolase_N"/>
    <property type="match status" value="1"/>
</dbReference>
<dbReference type="OrthoDB" id="167534at2157"/>
<feature type="domain" description="Thiolase N-terminal" evidence="2">
    <location>
        <begin position="4"/>
        <end position="225"/>
    </location>
</feature>
<dbReference type="NCBIfam" id="NF004720">
    <property type="entry name" value="PRK06064.1"/>
    <property type="match status" value="1"/>
</dbReference>
<protein>
    <submittedName>
        <fullName evidence="4">Acetyl-CoA acetyltransferase</fullName>
    </submittedName>
</protein>
<organism evidence="4 5">
    <name type="scientific">Methanoplanus limicola DSM 2279</name>
    <dbReference type="NCBI Taxonomy" id="937775"/>
    <lineage>
        <taxon>Archaea</taxon>
        <taxon>Methanobacteriati</taxon>
        <taxon>Methanobacteriota</taxon>
        <taxon>Stenosarchaea group</taxon>
        <taxon>Methanomicrobia</taxon>
        <taxon>Methanomicrobiales</taxon>
        <taxon>Methanomicrobiaceae</taxon>
        <taxon>Methanoplanus</taxon>
    </lineage>
</organism>
<dbReference type="HOGENOM" id="CLU_035425_4_0_2"/>
<evidence type="ECO:0000256" key="1">
    <source>
        <dbReference type="ARBA" id="ARBA00023229"/>
    </source>
</evidence>
<feature type="domain" description="Thiolase C-terminal" evidence="3">
    <location>
        <begin position="244"/>
        <end position="387"/>
    </location>
</feature>
<sequence length="389" mass="41320">MRDVAVIGIGLTEFGEKWDTSFRSLCVEAGAKALEDANLDGDQIDEMFVGNMSGGRFVLQEHIGALISDYSGLASTNHIPSTRTEAACASGGLAFRQAVTTVASGMQDIVIAAGVEKMTDVGGGETTDTLAGAADREWEGIYGVTFPALYAMIAQDYMHRYGLTREQLAQVAVKNHYNGARNPIAQFRKEISIEAVMRSTLVADPLRLLDCSPVTDGAAAVIVCPLERAKEFTDTPIQVLASTQATDTLSLHDRRDISTLDATVAAGNRAFDMAKLERKDIDFVEVHDCFTIAELCAIEDLGFCKKGEAGKLTEEGYTALDGDLPINPSGGLKACGHPVGATGVKQICEIVEQLRGEASGRQVANAEIGMSHNVGGTGATVVCNILRRA</sequence>
<dbReference type="AlphaFoldDB" id="H1YXM3"/>